<reference evidence="1" key="2">
    <citation type="journal article" date="2023" name="Int. J. Mol. Sci.">
        <title>De Novo Assembly and Annotation of 11 Diverse Shrub Willow (Salix) Genomes Reveals Novel Gene Organization in Sex-Linked Regions.</title>
        <authorList>
            <person name="Hyden B."/>
            <person name="Feng K."/>
            <person name="Yates T.B."/>
            <person name="Jawdy S."/>
            <person name="Cereghino C."/>
            <person name="Smart L.B."/>
            <person name="Muchero W."/>
        </authorList>
    </citation>
    <scope>NUCLEOTIDE SEQUENCE</scope>
    <source>
        <tissue evidence="1">Shoot tip</tissue>
    </source>
</reference>
<name>A0ABQ9BX69_9ROSI</name>
<accession>A0ABQ9BX69</accession>
<sequence>MGKYRAPEYNFFLKEKKPFFFFTFFNFILFRLLF</sequence>
<comment type="caution">
    <text evidence="1">The sequence shown here is derived from an EMBL/GenBank/DDBJ whole genome shotgun (WGS) entry which is preliminary data.</text>
</comment>
<dbReference type="Proteomes" id="UP001141253">
    <property type="component" value="Chromosome 2"/>
</dbReference>
<dbReference type="EMBL" id="JAPFFI010000006">
    <property type="protein sequence ID" value="KAJ6390364.1"/>
    <property type="molecule type" value="Genomic_DNA"/>
</dbReference>
<gene>
    <name evidence="1" type="ORF">OIU77_024555</name>
</gene>
<proteinExistence type="predicted"/>
<evidence type="ECO:0000313" key="2">
    <source>
        <dbReference type="Proteomes" id="UP001141253"/>
    </source>
</evidence>
<reference evidence="1" key="1">
    <citation type="submission" date="2022-10" db="EMBL/GenBank/DDBJ databases">
        <authorList>
            <person name="Hyden B.L."/>
            <person name="Feng K."/>
            <person name="Yates T."/>
            <person name="Jawdy S."/>
            <person name="Smart L.B."/>
            <person name="Muchero W."/>
        </authorList>
    </citation>
    <scope>NUCLEOTIDE SEQUENCE</scope>
    <source>
        <tissue evidence="1">Shoot tip</tissue>
    </source>
</reference>
<protein>
    <submittedName>
        <fullName evidence="1">Uncharacterized protein</fullName>
    </submittedName>
</protein>
<evidence type="ECO:0000313" key="1">
    <source>
        <dbReference type="EMBL" id="KAJ6390364.1"/>
    </source>
</evidence>
<organism evidence="1 2">
    <name type="scientific">Salix suchowensis</name>
    <dbReference type="NCBI Taxonomy" id="1278906"/>
    <lineage>
        <taxon>Eukaryota</taxon>
        <taxon>Viridiplantae</taxon>
        <taxon>Streptophyta</taxon>
        <taxon>Embryophyta</taxon>
        <taxon>Tracheophyta</taxon>
        <taxon>Spermatophyta</taxon>
        <taxon>Magnoliopsida</taxon>
        <taxon>eudicotyledons</taxon>
        <taxon>Gunneridae</taxon>
        <taxon>Pentapetalae</taxon>
        <taxon>rosids</taxon>
        <taxon>fabids</taxon>
        <taxon>Malpighiales</taxon>
        <taxon>Salicaceae</taxon>
        <taxon>Saliceae</taxon>
        <taxon>Salix</taxon>
    </lineage>
</organism>
<keyword evidence="2" id="KW-1185">Reference proteome</keyword>